<evidence type="ECO:0000313" key="1">
    <source>
        <dbReference type="EMBL" id="KAI3676659.1"/>
    </source>
</evidence>
<sequence>MVLFEVLCGRLCTVKEDDGLFLSAKLVIEYYQKSKLDEIVHPILRKQISASSMYRFSAIAYRCLQDDREQRPPMDVVIKELEEMLKIELSQSGYLAIEEAPSEKQPVVIRPIALQMVKFKKVNAVPTDKQPVVVQSVGVPSLPLGELKEITDNFGIKSQIGEGLYGKVYVGVLRSGQAAAIKILYSMEQLDQEFLDQVSMFSRLKHDNVVQMLGFCVDGRRRLLAYEYAPKGSLRDILHGKFSSFLPSY</sequence>
<dbReference type="EMBL" id="CM042046">
    <property type="protein sequence ID" value="KAI3676659.1"/>
    <property type="molecule type" value="Genomic_DNA"/>
</dbReference>
<reference evidence="1 2" key="2">
    <citation type="journal article" date="2022" name="Mol. Ecol. Resour.">
        <title>The genomes of chicory, endive, great burdock and yacon provide insights into Asteraceae paleo-polyploidization history and plant inulin production.</title>
        <authorList>
            <person name="Fan W."/>
            <person name="Wang S."/>
            <person name="Wang H."/>
            <person name="Wang A."/>
            <person name="Jiang F."/>
            <person name="Liu H."/>
            <person name="Zhao H."/>
            <person name="Xu D."/>
            <person name="Zhang Y."/>
        </authorList>
    </citation>
    <scope>NUCLEOTIDE SEQUENCE [LARGE SCALE GENOMIC DNA]</scope>
    <source>
        <strain evidence="2">cv. Yunnan</strain>
        <tissue evidence="1">Leaves</tissue>
    </source>
</reference>
<gene>
    <name evidence="1" type="ORF">L1987_86271</name>
</gene>
<name>A0ACB8XY55_9ASTR</name>
<comment type="caution">
    <text evidence="1">The sequence shown here is derived from an EMBL/GenBank/DDBJ whole genome shotgun (WGS) entry which is preliminary data.</text>
</comment>
<proteinExistence type="predicted"/>
<protein>
    <submittedName>
        <fullName evidence="1">Uncharacterized protein</fullName>
    </submittedName>
</protein>
<reference evidence="2" key="1">
    <citation type="journal article" date="2022" name="Mol. Ecol. Resour.">
        <title>The genomes of chicory, endive, great burdock and yacon provide insights into Asteraceae palaeo-polyploidization history and plant inulin production.</title>
        <authorList>
            <person name="Fan W."/>
            <person name="Wang S."/>
            <person name="Wang H."/>
            <person name="Wang A."/>
            <person name="Jiang F."/>
            <person name="Liu H."/>
            <person name="Zhao H."/>
            <person name="Xu D."/>
            <person name="Zhang Y."/>
        </authorList>
    </citation>
    <scope>NUCLEOTIDE SEQUENCE [LARGE SCALE GENOMIC DNA]</scope>
    <source>
        <strain evidence="2">cv. Yunnan</strain>
    </source>
</reference>
<keyword evidence="2" id="KW-1185">Reference proteome</keyword>
<accession>A0ACB8XY55</accession>
<evidence type="ECO:0000313" key="2">
    <source>
        <dbReference type="Proteomes" id="UP001056120"/>
    </source>
</evidence>
<dbReference type="Proteomes" id="UP001056120">
    <property type="component" value="Linkage Group LG29"/>
</dbReference>
<organism evidence="1 2">
    <name type="scientific">Smallanthus sonchifolius</name>
    <dbReference type="NCBI Taxonomy" id="185202"/>
    <lineage>
        <taxon>Eukaryota</taxon>
        <taxon>Viridiplantae</taxon>
        <taxon>Streptophyta</taxon>
        <taxon>Embryophyta</taxon>
        <taxon>Tracheophyta</taxon>
        <taxon>Spermatophyta</taxon>
        <taxon>Magnoliopsida</taxon>
        <taxon>eudicotyledons</taxon>
        <taxon>Gunneridae</taxon>
        <taxon>Pentapetalae</taxon>
        <taxon>asterids</taxon>
        <taxon>campanulids</taxon>
        <taxon>Asterales</taxon>
        <taxon>Asteraceae</taxon>
        <taxon>Asteroideae</taxon>
        <taxon>Heliantheae alliance</taxon>
        <taxon>Millerieae</taxon>
        <taxon>Smallanthus</taxon>
    </lineage>
</organism>